<dbReference type="GO" id="GO:0003677">
    <property type="term" value="F:DNA binding"/>
    <property type="evidence" value="ECO:0007669"/>
    <property type="project" value="UniProtKB-KW"/>
</dbReference>
<dbReference type="CDD" id="cd00067">
    <property type="entry name" value="GAL4"/>
    <property type="match status" value="1"/>
</dbReference>
<dbReference type="GO" id="GO:0006351">
    <property type="term" value="P:DNA-templated transcription"/>
    <property type="evidence" value="ECO:0007669"/>
    <property type="project" value="InterPro"/>
</dbReference>
<proteinExistence type="predicted"/>
<dbReference type="EMBL" id="KZ825490">
    <property type="protein sequence ID" value="PYI32747.1"/>
    <property type="molecule type" value="Genomic_DNA"/>
</dbReference>
<feature type="compositionally biased region" description="Low complexity" evidence="6">
    <location>
        <begin position="94"/>
        <end position="111"/>
    </location>
</feature>
<dbReference type="InterPro" id="IPR007219">
    <property type="entry name" value="XnlR_reg_dom"/>
</dbReference>
<accession>A0A2V5J533</accession>
<reference evidence="9 10" key="1">
    <citation type="submission" date="2018-02" db="EMBL/GenBank/DDBJ databases">
        <title>The genomes of Aspergillus section Nigri reveals drivers in fungal speciation.</title>
        <authorList>
            <consortium name="DOE Joint Genome Institute"/>
            <person name="Vesth T.C."/>
            <person name="Nybo J."/>
            <person name="Theobald S."/>
            <person name="Brandl J."/>
            <person name="Frisvad J.C."/>
            <person name="Nielsen K.F."/>
            <person name="Lyhne E.K."/>
            <person name="Kogle M.E."/>
            <person name="Kuo A."/>
            <person name="Riley R."/>
            <person name="Clum A."/>
            <person name="Nolan M."/>
            <person name="Lipzen A."/>
            <person name="Salamov A."/>
            <person name="Henrissat B."/>
            <person name="Wiebenga A."/>
            <person name="De vries R.P."/>
            <person name="Grigoriev I.V."/>
            <person name="Mortensen U.H."/>
            <person name="Andersen M.R."/>
            <person name="Baker S.E."/>
        </authorList>
    </citation>
    <scope>NUCLEOTIDE SEQUENCE [LARGE SCALE GENOMIC DNA]</scope>
    <source>
        <strain evidence="9 10">CBS 114.80</strain>
    </source>
</reference>
<feature type="region of interest" description="Disordered" evidence="6">
    <location>
        <begin position="540"/>
        <end position="566"/>
    </location>
</feature>
<keyword evidence="4" id="KW-0804">Transcription</keyword>
<evidence type="ECO:0000256" key="1">
    <source>
        <dbReference type="ARBA" id="ARBA00022723"/>
    </source>
</evidence>
<feature type="compositionally biased region" description="Low complexity" evidence="6">
    <location>
        <begin position="68"/>
        <end position="79"/>
    </location>
</feature>
<keyword evidence="3" id="KW-0238">DNA-binding</keyword>
<dbReference type="CDD" id="cd12148">
    <property type="entry name" value="fungal_TF_MHR"/>
    <property type="match status" value="1"/>
</dbReference>
<dbReference type="PROSITE" id="PS50048">
    <property type="entry name" value="ZN2_CY6_FUNGAL_2"/>
    <property type="match status" value="1"/>
</dbReference>
<protein>
    <submittedName>
        <fullName evidence="9">C6 zinc finger domain protein</fullName>
    </submittedName>
</protein>
<feature type="domain" description="Zn(2)-C6 fungal-type" evidence="8">
    <location>
        <begin position="11"/>
        <end position="41"/>
    </location>
</feature>
<dbReference type="GO" id="GO:0008270">
    <property type="term" value="F:zinc ion binding"/>
    <property type="evidence" value="ECO:0007669"/>
    <property type="project" value="InterPro"/>
</dbReference>
<feature type="transmembrane region" description="Helical" evidence="7">
    <location>
        <begin position="255"/>
        <end position="278"/>
    </location>
</feature>
<dbReference type="PROSITE" id="PS00463">
    <property type="entry name" value="ZN2_CY6_FUNGAL_1"/>
    <property type="match status" value="1"/>
</dbReference>
<evidence type="ECO:0000313" key="9">
    <source>
        <dbReference type="EMBL" id="PYI32747.1"/>
    </source>
</evidence>
<dbReference type="Pfam" id="PF00172">
    <property type="entry name" value="Zn_clus"/>
    <property type="match status" value="1"/>
</dbReference>
<evidence type="ECO:0000256" key="7">
    <source>
        <dbReference type="SAM" id="Phobius"/>
    </source>
</evidence>
<dbReference type="AlphaFoldDB" id="A0A2V5J533"/>
<evidence type="ECO:0000256" key="6">
    <source>
        <dbReference type="SAM" id="MobiDB-lite"/>
    </source>
</evidence>
<gene>
    <name evidence="9" type="ORF">BP00DRAFT_494389</name>
</gene>
<dbReference type="GO" id="GO:0009893">
    <property type="term" value="P:positive regulation of metabolic process"/>
    <property type="evidence" value="ECO:0007669"/>
    <property type="project" value="UniProtKB-ARBA"/>
</dbReference>
<sequence>MTSKVTRSSLACLPCRSRHLKCDGKRPACSRCVEVAQPCEYTRSRRGGLDRAALAERRKRLAAAAIATETETETETNLLNNIPATTKHPNIPPSTVSTSTSSTSTSSRSQTQIDQTDQAVLLDSYYRHFHSLHPYAPPQAHLKTLLRDPSQEIRWRPLLAVLYCIGHIYLAHEWSDPLEEQAETCLAQASPLDPVLVPSRLLYSIALFWYGRKEKALSENEQAGRLAKELQMYQSQFALTHGGEDRVLQECWRRAWWSVYVLDLFFAGTLGTMSFAFLDVQATAGLPCEEHEYESGDIPAPKTLQDFDCREFAHDDPVFSSFTYLVGAARCAAMAIATAPRNTVKEDSTRVIQTADSILDGWMLLLPPSRKQLMSKTGEIDELMFQAHLLIHVSPSLISASIGLHRPFSDLKFNPVEDLSSCARDPPPDAPTPELVNVHTVRVLRSVEAQVRLLALPVQQFHHTPFVTCMISEGVLSLLSACYCLLAGKDLAIARDQIRLIIGCLKALGEWWPRTSKNVREVQTIASHVLGLVPATAAGARSRESTSSSELPGLIHGNETTASGTTSEVSISSSESDVLLSLDSLQDMCGWFNMGDLDADPSWGLGIGL</sequence>
<keyword evidence="10" id="KW-1185">Reference proteome</keyword>
<evidence type="ECO:0000256" key="5">
    <source>
        <dbReference type="ARBA" id="ARBA00023242"/>
    </source>
</evidence>
<keyword evidence="5" id="KW-0539">Nucleus</keyword>
<feature type="region of interest" description="Disordered" evidence="6">
    <location>
        <begin position="68"/>
        <end position="113"/>
    </location>
</feature>
<dbReference type="InterPro" id="IPR036864">
    <property type="entry name" value="Zn2-C6_fun-type_DNA-bd_sf"/>
</dbReference>
<dbReference type="SUPFAM" id="SSF57701">
    <property type="entry name" value="Zn2/Cys6 DNA-binding domain"/>
    <property type="match status" value="1"/>
</dbReference>
<evidence type="ECO:0000256" key="3">
    <source>
        <dbReference type="ARBA" id="ARBA00023125"/>
    </source>
</evidence>
<dbReference type="PANTHER" id="PTHR47431">
    <property type="entry name" value="ZN(II)2CYS6 TRANSCRIPTION FACTOR (EUROFUNG)-RELATED"/>
    <property type="match status" value="1"/>
</dbReference>
<keyword evidence="7" id="KW-0472">Membrane</keyword>
<dbReference type="PANTHER" id="PTHR47431:SF4">
    <property type="entry name" value="ZN(II)2CYS6 TRANSCRIPTION FACTOR (EUROFUNG)"/>
    <property type="match status" value="1"/>
</dbReference>
<evidence type="ECO:0000259" key="8">
    <source>
        <dbReference type="PROSITE" id="PS50048"/>
    </source>
</evidence>
<keyword evidence="2" id="KW-0805">Transcription regulation</keyword>
<dbReference type="GO" id="GO:0000981">
    <property type="term" value="F:DNA-binding transcription factor activity, RNA polymerase II-specific"/>
    <property type="evidence" value="ECO:0007669"/>
    <property type="project" value="InterPro"/>
</dbReference>
<dbReference type="InterPro" id="IPR001138">
    <property type="entry name" value="Zn2Cys6_DnaBD"/>
</dbReference>
<dbReference type="Gene3D" id="4.10.240.10">
    <property type="entry name" value="Zn(2)-C6 fungal-type DNA-binding domain"/>
    <property type="match status" value="1"/>
</dbReference>
<dbReference type="Pfam" id="PF04082">
    <property type="entry name" value="Fungal_trans"/>
    <property type="match status" value="1"/>
</dbReference>
<name>A0A2V5J533_9EURO</name>
<evidence type="ECO:0000313" key="10">
    <source>
        <dbReference type="Proteomes" id="UP000248817"/>
    </source>
</evidence>
<keyword evidence="7" id="KW-0812">Transmembrane</keyword>
<keyword evidence="7" id="KW-1133">Transmembrane helix</keyword>
<dbReference type="SMART" id="SM00066">
    <property type="entry name" value="GAL4"/>
    <property type="match status" value="1"/>
</dbReference>
<evidence type="ECO:0000256" key="2">
    <source>
        <dbReference type="ARBA" id="ARBA00023015"/>
    </source>
</evidence>
<evidence type="ECO:0000256" key="4">
    <source>
        <dbReference type="ARBA" id="ARBA00023163"/>
    </source>
</evidence>
<organism evidence="9 10">
    <name type="scientific">Aspergillus indologenus CBS 114.80</name>
    <dbReference type="NCBI Taxonomy" id="1450541"/>
    <lineage>
        <taxon>Eukaryota</taxon>
        <taxon>Fungi</taxon>
        <taxon>Dikarya</taxon>
        <taxon>Ascomycota</taxon>
        <taxon>Pezizomycotina</taxon>
        <taxon>Eurotiomycetes</taxon>
        <taxon>Eurotiomycetidae</taxon>
        <taxon>Eurotiales</taxon>
        <taxon>Aspergillaceae</taxon>
        <taxon>Aspergillus</taxon>
        <taxon>Aspergillus subgen. Circumdati</taxon>
    </lineage>
</organism>
<keyword evidence="1" id="KW-0479">Metal-binding</keyword>
<dbReference type="Proteomes" id="UP000248817">
    <property type="component" value="Unassembled WGS sequence"/>
</dbReference>